<keyword evidence="3" id="KW-1185">Reference proteome</keyword>
<accession>A0ABP1A5W9</accession>
<evidence type="ECO:0000256" key="1">
    <source>
        <dbReference type="SAM" id="MobiDB-lite"/>
    </source>
</evidence>
<feature type="region of interest" description="Disordered" evidence="1">
    <location>
        <begin position="163"/>
        <end position="190"/>
    </location>
</feature>
<protein>
    <submittedName>
        <fullName evidence="2">Uncharacterized protein</fullName>
    </submittedName>
</protein>
<dbReference type="EMBL" id="OZ023702">
    <property type="protein sequence ID" value="CAK9857912.1"/>
    <property type="molecule type" value="Genomic_DNA"/>
</dbReference>
<dbReference type="Proteomes" id="UP001497522">
    <property type="component" value="Chromosome 1"/>
</dbReference>
<dbReference type="Pfam" id="PF00612">
    <property type="entry name" value="IQ"/>
    <property type="match status" value="1"/>
</dbReference>
<sequence length="558" mass="59813">MRKKGSSWTGWRKQLKQYVTSGSKLPAVVQQQVNGENVIMKEVEDDSVNDHSDMLQQQQQHVGDRSSTEPPSSCEDVKSDDASQTREEKQQQLRACIKADAAEDHAQLALPHFSPLTPPRPNSGSAPQTISPPTPSSRSTPNPAGVATSAALKKGAFKHVYRSGPVRKLSSRTKTSAAATAGVGTSPGGVEQETMAATAIQAAFRGYRSRRNSSEDVWSQAGAVYCNNNRRLEKELQGQTTQASSCTQTHMSQTAGPHLEFSTTPDNKLNINGEWDTDTRSPADIEASAQYKQEAALKRERAREYALALRRLKYGLEQHKGGAKAAAGTPPPTAAADCTNTMLDKPGYVMNWLERAQGARDDHHVLKNVSDGTRNLLPASKSLSPKTTGVVIDGAEKAKLQSSGEKDKPKSAERMKLQKNGEKSNSDIKGVSSTAAAVGEARTPRCRNGDASERAFDTNEHFQEHSSPATSSFACPTPNHGTRRLSFTNGAAAAAACHTGKGTGTVNNERRKSVGSCVSPAPMVLPPPAATDRRLSSPFAGMKAPLHSTTPKKLPFKV</sequence>
<gene>
    <name evidence="2" type="ORF">CSSPJE1EN2_LOCUS907</name>
</gene>
<feature type="region of interest" description="Disordered" evidence="1">
    <location>
        <begin position="504"/>
        <end position="558"/>
    </location>
</feature>
<feature type="compositionally biased region" description="Low complexity" evidence="1">
    <location>
        <begin position="172"/>
        <end position="190"/>
    </location>
</feature>
<evidence type="ECO:0000313" key="3">
    <source>
        <dbReference type="Proteomes" id="UP001497522"/>
    </source>
</evidence>
<feature type="region of interest" description="Disordered" evidence="1">
    <location>
        <begin position="396"/>
        <end position="449"/>
    </location>
</feature>
<dbReference type="PROSITE" id="PS50096">
    <property type="entry name" value="IQ"/>
    <property type="match status" value="1"/>
</dbReference>
<organism evidence="2 3">
    <name type="scientific">Sphagnum jensenii</name>
    <dbReference type="NCBI Taxonomy" id="128206"/>
    <lineage>
        <taxon>Eukaryota</taxon>
        <taxon>Viridiplantae</taxon>
        <taxon>Streptophyta</taxon>
        <taxon>Embryophyta</taxon>
        <taxon>Bryophyta</taxon>
        <taxon>Sphagnophytina</taxon>
        <taxon>Sphagnopsida</taxon>
        <taxon>Sphagnales</taxon>
        <taxon>Sphagnaceae</taxon>
        <taxon>Sphagnum</taxon>
    </lineage>
</organism>
<feature type="region of interest" description="Disordered" evidence="1">
    <location>
        <begin position="36"/>
        <end position="146"/>
    </location>
</feature>
<evidence type="ECO:0000313" key="2">
    <source>
        <dbReference type="EMBL" id="CAK9857912.1"/>
    </source>
</evidence>
<reference evidence="2 3" key="1">
    <citation type="submission" date="2024-03" db="EMBL/GenBank/DDBJ databases">
        <authorList>
            <consortium name="ELIXIR-Norway"/>
            <consortium name="Elixir Norway"/>
        </authorList>
    </citation>
    <scope>NUCLEOTIDE SEQUENCE [LARGE SCALE GENOMIC DNA]</scope>
</reference>
<proteinExistence type="predicted"/>
<dbReference type="CDD" id="cd23767">
    <property type="entry name" value="IQCD"/>
    <property type="match status" value="1"/>
</dbReference>
<name>A0ABP1A5W9_9BRYO</name>
<feature type="compositionally biased region" description="Basic and acidic residues" evidence="1">
    <location>
        <begin position="75"/>
        <end position="91"/>
    </location>
</feature>
<feature type="compositionally biased region" description="Basic and acidic residues" evidence="1">
    <location>
        <begin position="396"/>
        <end position="426"/>
    </location>
</feature>
<dbReference type="InterPro" id="IPR000048">
    <property type="entry name" value="IQ_motif_EF-hand-BS"/>
</dbReference>